<evidence type="ECO:0000256" key="4">
    <source>
        <dbReference type="ARBA" id="ARBA00022777"/>
    </source>
</evidence>
<evidence type="ECO:0000256" key="3">
    <source>
        <dbReference type="ARBA" id="ARBA00022679"/>
    </source>
</evidence>
<dbReference type="GO" id="GO:0004430">
    <property type="term" value="F:1-phosphatidylinositol 4-kinase activity"/>
    <property type="evidence" value="ECO:0007669"/>
    <property type="project" value="UniProtKB-EC"/>
</dbReference>
<dbReference type="PANTHER" id="PTHR10048">
    <property type="entry name" value="PHOSPHATIDYLINOSITOL KINASE"/>
    <property type="match status" value="1"/>
</dbReference>
<dbReference type="InterPro" id="IPR016024">
    <property type="entry name" value="ARM-type_fold"/>
</dbReference>
<evidence type="ECO:0000259" key="7">
    <source>
        <dbReference type="PROSITE" id="PS51545"/>
    </source>
</evidence>
<dbReference type="InterPro" id="IPR036940">
    <property type="entry name" value="PI3/4_kinase_cat_sf"/>
</dbReference>
<dbReference type="InterPro" id="IPR018936">
    <property type="entry name" value="PI3/4_kinase_CS"/>
</dbReference>
<dbReference type="GO" id="GO:0048015">
    <property type="term" value="P:phosphatidylinositol-mediated signaling"/>
    <property type="evidence" value="ECO:0007669"/>
    <property type="project" value="TreeGrafter"/>
</dbReference>
<dbReference type="InterPro" id="IPR000403">
    <property type="entry name" value="PI3/4_kinase_cat_dom"/>
</dbReference>
<dbReference type="PANTHER" id="PTHR10048:SF15">
    <property type="entry name" value="PHOSPHATIDYLINOSITOL 4-KINASE ALPHA"/>
    <property type="match status" value="1"/>
</dbReference>
<evidence type="ECO:0000313" key="8">
    <source>
        <dbReference type="Proteomes" id="UP000887574"/>
    </source>
</evidence>
<dbReference type="Pfam" id="PF00613">
    <property type="entry name" value="PI3Ka"/>
    <property type="match status" value="1"/>
</dbReference>
<dbReference type="EC" id="2.7.1.67" evidence="2"/>
<evidence type="ECO:0000259" key="6">
    <source>
        <dbReference type="PROSITE" id="PS50290"/>
    </source>
</evidence>
<proteinExistence type="inferred from homology"/>
<dbReference type="Pfam" id="PF00454">
    <property type="entry name" value="PI3_PI4_kinase"/>
    <property type="match status" value="1"/>
</dbReference>
<dbReference type="Proteomes" id="UP000887574">
    <property type="component" value="Unplaced"/>
</dbReference>
<dbReference type="GO" id="GO:0005737">
    <property type="term" value="C:cytoplasm"/>
    <property type="evidence" value="ECO:0007669"/>
    <property type="project" value="TreeGrafter"/>
</dbReference>
<dbReference type="WBParaSite" id="jg14152">
    <property type="protein sequence ID" value="jg14152"/>
    <property type="gene ID" value="jg14152"/>
</dbReference>
<reference evidence="9" key="1">
    <citation type="submission" date="2022-11" db="UniProtKB">
        <authorList>
            <consortium name="WormBaseParasite"/>
        </authorList>
    </citation>
    <scope>IDENTIFICATION</scope>
</reference>
<dbReference type="InterPro" id="IPR011009">
    <property type="entry name" value="Kinase-like_dom_sf"/>
</dbReference>
<dbReference type="GO" id="GO:0046854">
    <property type="term" value="P:phosphatidylinositol phosphate biosynthetic process"/>
    <property type="evidence" value="ECO:0007669"/>
    <property type="project" value="InterPro"/>
</dbReference>
<protein>
    <recommendedName>
        <fullName evidence="2">1-phosphatidylinositol 4-kinase</fullName>
        <ecNumber evidence="2">2.7.1.67</ecNumber>
    </recommendedName>
</protein>
<dbReference type="InterPro" id="IPR001263">
    <property type="entry name" value="PI3K_accessory_dom"/>
</dbReference>
<evidence type="ECO:0000313" key="9">
    <source>
        <dbReference type="WBParaSite" id="jg14152"/>
    </source>
</evidence>
<dbReference type="PROSITE" id="PS51545">
    <property type="entry name" value="PIK_HELICAL"/>
    <property type="match status" value="1"/>
</dbReference>
<dbReference type="CDD" id="cd05167">
    <property type="entry name" value="PI4Kc_III_alpha"/>
    <property type="match status" value="1"/>
</dbReference>
<dbReference type="InterPro" id="IPR042236">
    <property type="entry name" value="PI3K_accessory_sf"/>
</dbReference>
<feature type="domain" description="PI3K/PI4K catalytic" evidence="6">
    <location>
        <begin position="1181"/>
        <end position="1443"/>
    </location>
</feature>
<evidence type="ECO:0000256" key="1">
    <source>
        <dbReference type="ARBA" id="ARBA00006209"/>
    </source>
</evidence>
<keyword evidence="8" id="KW-1185">Reference proteome</keyword>
<dbReference type="SMART" id="SM00145">
    <property type="entry name" value="PI3Ka"/>
    <property type="match status" value="1"/>
</dbReference>
<dbReference type="PROSITE" id="PS00916">
    <property type="entry name" value="PI3_4_KINASE_2"/>
    <property type="match status" value="1"/>
</dbReference>
<sequence>MIENKLGVEGKRIGEKITKFTVKMSSGAGNLGVLIPKISALLQHMDPIWEPTVKLRNLFRDFWFYCDVLGFDASRAGLWPDEWYQAVCTIATKSPTLTANENFKSELIENAAVKLEGISPSELQDIRNAVYVGQCIYLLSVFRLEKMRVVHSSHRDAVHLFFSYLQDRAIRKDKSGMWQCLLTASTLVFEEFIREAKRRHNEDQEMESQLEYHAQYLLVQFNNQIREIRQVADKFLADLIDDFPFLLWSGRFISTALQLMQSLIENIDTDPDCKTSTLPVSNLPWQIHLQDSIEGRKAVAKDFTKRCEGILCVAVKWAPGFTNSYLLEYIRRTDSVNDRSLRLTIATVLSCTERDGLDTGSLLNVSSGSMNALGGGSLGFAESISIGGTSTNDESGSATDISAYLSVLSQRSDYLGQVKGMLSMLKETNNSREMAEQALIDHLDRMLESACEANDEDKFLKSIFLMSAFFIYTKVIYPTIEYYSDLYFEDLNHRLLHTLTWAPLKRFTEFTMRLCVTCWNWILVARENVQLDFLQEMTSCWTTIAQRGLGLFSRDQTLDCPLSVECCLKRPSPYIRPHAIWINFLMERISLARYCKQEHVDLFEMMFLQTLSNNIGDGVVNQSLYNQHTAGDGHNLKISSPLITRSIEAVGVRFRLLSSVLSMIQGDGICRTSTNVLRQRIYSVAFDYFTLPPQTPTQEGARLKQDLKQLVAFWDALYTDGRYIKKEAFATNDSELNMSSLQQVMEAQYGDSSAQMRNSGQTWHGNASNTTNWANTITIVASQTRNGGSATARIAAGVKRPDNVTRNREVEHQIRNCLRKRQLLLLLISNEIERITAWLHPINVDQVEEGEAGLNLDQHLKNIFSDARSDQKQMKETTKFAWDISPELAVALASRFRMHSVVRTTLQDLIRSQPEKASHIAEALPLLLGELTTNYDYLELSHVLTWAKCSPVMALSLLCPKLYNPHSITIQYAVRVLRSYPRDVLLLYIPQIVQAIRWDTMGYVADLIVWFAGHSQLLAHQLLWNMKANMYVDEDAKVEDPVLHKPLKIIVDKIIGQLRGAENLFYQAEFDTFNRITKISGSIKHLPKGEARKKACLKALAEISIDTVTYLPSNPESIILEIDYSSATPMQSAAKAPFLVRFKLCTCGVKRVESIALNKYTAILDSTSSQPALFNDVEWKDGKKHHRRNSKAKAAYIPSPKPRGESSVGDDVRQDVLALQLMQLMKNVCDLLDLDVTLFPYNVVATNPGCGVIECVPDSKSRDQLGRQTDFGLFEYFITKYGEENSEGFQNARRNFIKSMAAYSVFSFLLQIKDRHNGNIMLNTQGNIIHIDFGFMFESSPGGNLGFEPDFKLSQEMVDIMGHKMESAPFRQFATLCVQVYLAVRPYYQAFISLVSLMLDTRLPCFRGKTIQQLRNRFVPEATDREAARYMMTIINNCYTNVRSKMYDQLQYIQNDIPY</sequence>
<dbReference type="SMART" id="SM00146">
    <property type="entry name" value="PI3Kc"/>
    <property type="match status" value="1"/>
</dbReference>
<keyword evidence="4" id="KW-0418">Kinase</keyword>
<dbReference type="FunFam" id="1.25.40.70:FF:000011">
    <property type="entry name" value="Phosphatidylinositol 4-kinase alpha"/>
    <property type="match status" value="1"/>
</dbReference>
<accession>A0A915D0F7</accession>
<evidence type="ECO:0000256" key="2">
    <source>
        <dbReference type="ARBA" id="ARBA00012169"/>
    </source>
</evidence>
<dbReference type="Pfam" id="PF19274">
    <property type="entry name" value="PI4K_N"/>
    <property type="match status" value="1"/>
</dbReference>
<dbReference type="Gene3D" id="3.30.1010.10">
    <property type="entry name" value="Phosphatidylinositol 3-kinase Catalytic Subunit, Chain A, domain 4"/>
    <property type="match status" value="1"/>
</dbReference>
<dbReference type="Gene3D" id="1.25.40.70">
    <property type="entry name" value="Phosphatidylinositol 3-kinase, accessory domain (PIK)"/>
    <property type="match status" value="1"/>
</dbReference>
<dbReference type="GO" id="GO:0005886">
    <property type="term" value="C:plasma membrane"/>
    <property type="evidence" value="ECO:0007669"/>
    <property type="project" value="TreeGrafter"/>
</dbReference>
<dbReference type="InterPro" id="IPR045495">
    <property type="entry name" value="PI4K_N"/>
</dbReference>
<dbReference type="Gene3D" id="1.10.1070.11">
    <property type="entry name" value="Phosphatidylinositol 3-/4-kinase, catalytic domain"/>
    <property type="match status" value="1"/>
</dbReference>
<evidence type="ECO:0000256" key="5">
    <source>
        <dbReference type="SAM" id="MobiDB-lite"/>
    </source>
</evidence>
<dbReference type="FunFam" id="1.10.1070.11:FF:000005">
    <property type="entry name" value="Phosphatidylinositol 4-kinase, catalytic, alpha"/>
    <property type="match status" value="1"/>
</dbReference>
<feature type="region of interest" description="Disordered" evidence="5">
    <location>
        <begin position="1184"/>
        <end position="1209"/>
    </location>
</feature>
<keyword evidence="3" id="KW-0808">Transferase</keyword>
<dbReference type="PROSITE" id="PS50290">
    <property type="entry name" value="PI3_4_KINASE_3"/>
    <property type="match status" value="1"/>
</dbReference>
<name>A0A915D0F7_9BILA</name>
<feature type="domain" description="PIK helical" evidence="7">
    <location>
        <begin position="874"/>
        <end position="1050"/>
    </location>
</feature>
<dbReference type="InterPro" id="IPR015433">
    <property type="entry name" value="PI3/4_kinase"/>
</dbReference>
<dbReference type="SUPFAM" id="SSF56112">
    <property type="entry name" value="Protein kinase-like (PK-like)"/>
    <property type="match status" value="1"/>
</dbReference>
<dbReference type="SUPFAM" id="SSF48371">
    <property type="entry name" value="ARM repeat"/>
    <property type="match status" value="1"/>
</dbReference>
<organism evidence="8 9">
    <name type="scientific">Ditylenchus dipsaci</name>
    <dbReference type="NCBI Taxonomy" id="166011"/>
    <lineage>
        <taxon>Eukaryota</taxon>
        <taxon>Metazoa</taxon>
        <taxon>Ecdysozoa</taxon>
        <taxon>Nematoda</taxon>
        <taxon>Chromadorea</taxon>
        <taxon>Rhabditida</taxon>
        <taxon>Tylenchina</taxon>
        <taxon>Tylenchomorpha</taxon>
        <taxon>Sphaerularioidea</taxon>
        <taxon>Anguinidae</taxon>
        <taxon>Anguininae</taxon>
        <taxon>Ditylenchus</taxon>
    </lineage>
</organism>
<comment type="similarity">
    <text evidence="1">Belongs to the PI3/PI4-kinase family. Type III PI4K subfamily.</text>
</comment>